<dbReference type="GeneID" id="26642185"/>
<dbReference type="EMBL" id="KC595512">
    <property type="protein sequence ID" value="AGR46905.1"/>
    <property type="molecule type" value="Genomic_DNA"/>
</dbReference>
<dbReference type="RefSeq" id="YP_009215847.1">
    <property type="nucleotide sequence ID" value="NC_028982.1"/>
</dbReference>
<keyword evidence="2" id="KW-1185">Reference proteome</keyword>
<name>S5MMG5_9CAUD</name>
<organism evidence="1 2">
    <name type="scientific">Bacillus phage JL</name>
    <dbReference type="NCBI Taxonomy" id="1296655"/>
    <lineage>
        <taxon>Viruses</taxon>
        <taxon>Duplodnaviria</taxon>
        <taxon>Heunggongvirae</taxon>
        <taxon>Uroviricota</taxon>
        <taxon>Caudoviricetes</taxon>
        <taxon>Herelleviridae</taxon>
        <taxon>Spounavirinae</taxon>
        <taxon>Siminovitchvirus</taxon>
        <taxon>Siminovitchvirus JL</taxon>
    </lineage>
</organism>
<dbReference type="KEGG" id="vg:26642185"/>
<protein>
    <submittedName>
        <fullName evidence="1">Uncharacterized protein</fullName>
    </submittedName>
</protein>
<evidence type="ECO:0000313" key="2">
    <source>
        <dbReference type="Proteomes" id="UP000015092"/>
    </source>
</evidence>
<dbReference type="Proteomes" id="UP000015092">
    <property type="component" value="Segment"/>
</dbReference>
<reference evidence="1 2" key="1">
    <citation type="journal article" date="2014" name="Genome Announc.">
        <title>Genome Sequences of Three Novel Bacillus cereus Bacteriophages.</title>
        <authorList>
            <person name="Grose J.H."/>
            <person name="Jensen J.D."/>
            <person name="Merrill B.D."/>
            <person name="Fisher J.N."/>
            <person name="Burnett S.H."/>
            <person name="Breakwell D.P."/>
        </authorList>
    </citation>
    <scope>NUCLEOTIDE SEQUENCE [LARGE SCALE GENOMIC DNA]</scope>
</reference>
<accession>S5MMG5</accession>
<evidence type="ECO:0000313" key="1">
    <source>
        <dbReference type="EMBL" id="AGR46905.1"/>
    </source>
</evidence>
<proteinExistence type="predicted"/>
<gene>
    <name evidence="1" type="ORF">JL_67</name>
</gene>
<sequence length="25" mass="2848">MNAHTENSVYEITKAIAEAKEKKNK</sequence>